<feature type="region of interest" description="Disordered" evidence="1">
    <location>
        <begin position="48"/>
        <end position="78"/>
    </location>
</feature>
<dbReference type="Proteomes" id="UP001381693">
    <property type="component" value="Unassembled WGS sequence"/>
</dbReference>
<proteinExistence type="predicted"/>
<sequence>MTSTSTKDHCSKLHKKTSLQDVRKYFFSVRVVDDWNALSKEVVNASSFHRFKDKKRRRRERGTSHRKKEKKRPSPEEG</sequence>
<dbReference type="AlphaFoldDB" id="A0AAN8WGE3"/>
<comment type="caution">
    <text evidence="2">The sequence shown here is derived from an EMBL/GenBank/DDBJ whole genome shotgun (WGS) entry which is preliminary data.</text>
</comment>
<evidence type="ECO:0000313" key="3">
    <source>
        <dbReference type="Proteomes" id="UP001381693"/>
    </source>
</evidence>
<reference evidence="2 3" key="1">
    <citation type="submission" date="2023-11" db="EMBL/GenBank/DDBJ databases">
        <title>Halocaridina rubra genome assembly.</title>
        <authorList>
            <person name="Smith C."/>
        </authorList>
    </citation>
    <scope>NUCLEOTIDE SEQUENCE [LARGE SCALE GENOMIC DNA]</scope>
    <source>
        <strain evidence="2">EP-1</strain>
        <tissue evidence="2">Whole</tissue>
    </source>
</reference>
<protein>
    <submittedName>
        <fullName evidence="2">Uncharacterized protein</fullName>
    </submittedName>
</protein>
<evidence type="ECO:0000256" key="1">
    <source>
        <dbReference type="SAM" id="MobiDB-lite"/>
    </source>
</evidence>
<accession>A0AAN8WGE3</accession>
<feature type="compositionally biased region" description="Basic residues" evidence="1">
    <location>
        <begin position="49"/>
        <end position="71"/>
    </location>
</feature>
<name>A0AAN8WGE3_HALRR</name>
<gene>
    <name evidence="2" type="ORF">SK128_005844</name>
</gene>
<dbReference type="EMBL" id="JAXCGZ010022709">
    <property type="protein sequence ID" value="KAK7026480.1"/>
    <property type="molecule type" value="Genomic_DNA"/>
</dbReference>
<organism evidence="2 3">
    <name type="scientific">Halocaridina rubra</name>
    <name type="common">Hawaiian red shrimp</name>
    <dbReference type="NCBI Taxonomy" id="373956"/>
    <lineage>
        <taxon>Eukaryota</taxon>
        <taxon>Metazoa</taxon>
        <taxon>Ecdysozoa</taxon>
        <taxon>Arthropoda</taxon>
        <taxon>Crustacea</taxon>
        <taxon>Multicrustacea</taxon>
        <taxon>Malacostraca</taxon>
        <taxon>Eumalacostraca</taxon>
        <taxon>Eucarida</taxon>
        <taxon>Decapoda</taxon>
        <taxon>Pleocyemata</taxon>
        <taxon>Caridea</taxon>
        <taxon>Atyoidea</taxon>
        <taxon>Atyidae</taxon>
        <taxon>Halocaridina</taxon>
    </lineage>
</organism>
<feature type="non-terminal residue" evidence="2">
    <location>
        <position position="78"/>
    </location>
</feature>
<evidence type="ECO:0000313" key="2">
    <source>
        <dbReference type="EMBL" id="KAK7026480.1"/>
    </source>
</evidence>
<keyword evidence="3" id="KW-1185">Reference proteome</keyword>